<dbReference type="PANTHER" id="PTHR23028">
    <property type="entry name" value="ACETYLTRANSFERASE"/>
    <property type="match status" value="1"/>
</dbReference>
<keyword evidence="1" id="KW-0472">Membrane</keyword>
<feature type="transmembrane region" description="Helical" evidence="1">
    <location>
        <begin position="248"/>
        <end position="270"/>
    </location>
</feature>
<proteinExistence type="predicted"/>
<evidence type="ECO:0000256" key="1">
    <source>
        <dbReference type="SAM" id="Phobius"/>
    </source>
</evidence>
<evidence type="ECO:0000313" key="4">
    <source>
        <dbReference type="Proteomes" id="UP001157109"/>
    </source>
</evidence>
<feature type="transmembrane region" description="Helical" evidence="1">
    <location>
        <begin position="160"/>
        <end position="180"/>
    </location>
</feature>
<gene>
    <name evidence="3" type="ORF">GCM10025862_03190</name>
</gene>
<accession>A0ABQ6HID7</accession>
<dbReference type="Proteomes" id="UP001157109">
    <property type="component" value="Unassembled WGS sequence"/>
</dbReference>
<sequence length="282" mass="30971">MRRTLRIFPLYYAVLALYVVLTFVLRRDTPEGQQFFANLPAFATYTSNWFVDFQAGVSTTFYFAWTLATEEQFYLFWPGLLVLLLALRPRRLSPAALPALALLALCAASVVGWVLRDQVGFADAALWVRILASLAVPILCGALLALVVDRPRGYAAVAPVLARPWSPVVLALVVAVAVVADLHRQALGVLLAVLVTSLCLREDGPLFTVLAWRPLKAIGVVSYGMYLMHMLAVNLVEAGLSRLSVGPGPVLFALTLPVVYVAAYLSYRYFESPILALKKRFA</sequence>
<evidence type="ECO:0000313" key="3">
    <source>
        <dbReference type="EMBL" id="GMA18298.1"/>
    </source>
</evidence>
<reference evidence="4" key="1">
    <citation type="journal article" date="2019" name="Int. J. Syst. Evol. Microbiol.">
        <title>The Global Catalogue of Microorganisms (GCM) 10K type strain sequencing project: providing services to taxonomists for standard genome sequencing and annotation.</title>
        <authorList>
            <consortium name="The Broad Institute Genomics Platform"/>
            <consortium name="The Broad Institute Genome Sequencing Center for Infectious Disease"/>
            <person name="Wu L."/>
            <person name="Ma J."/>
        </authorList>
    </citation>
    <scope>NUCLEOTIDE SEQUENCE [LARGE SCALE GENOMIC DNA]</scope>
    <source>
        <strain evidence="4">NBRC 105830</strain>
    </source>
</reference>
<dbReference type="Pfam" id="PF01757">
    <property type="entry name" value="Acyl_transf_3"/>
    <property type="match status" value="1"/>
</dbReference>
<keyword evidence="4" id="KW-1185">Reference proteome</keyword>
<evidence type="ECO:0000259" key="2">
    <source>
        <dbReference type="Pfam" id="PF01757"/>
    </source>
</evidence>
<feature type="transmembrane region" description="Helical" evidence="1">
    <location>
        <begin position="7"/>
        <end position="25"/>
    </location>
</feature>
<dbReference type="EMBL" id="BSUJ01000001">
    <property type="protein sequence ID" value="GMA18298.1"/>
    <property type="molecule type" value="Genomic_DNA"/>
</dbReference>
<feature type="transmembrane region" description="Helical" evidence="1">
    <location>
        <begin position="95"/>
        <end position="115"/>
    </location>
</feature>
<feature type="transmembrane region" description="Helical" evidence="1">
    <location>
        <begin position="72"/>
        <end position="88"/>
    </location>
</feature>
<dbReference type="PANTHER" id="PTHR23028:SF53">
    <property type="entry name" value="ACYL_TRANSF_3 DOMAIN-CONTAINING PROTEIN"/>
    <property type="match status" value="1"/>
</dbReference>
<organism evidence="3 4">
    <name type="scientific">Arsenicicoccus piscis</name>
    <dbReference type="NCBI Taxonomy" id="673954"/>
    <lineage>
        <taxon>Bacteria</taxon>
        <taxon>Bacillati</taxon>
        <taxon>Actinomycetota</taxon>
        <taxon>Actinomycetes</taxon>
        <taxon>Micrococcales</taxon>
        <taxon>Intrasporangiaceae</taxon>
        <taxon>Arsenicicoccus</taxon>
    </lineage>
</organism>
<name>A0ABQ6HID7_9MICO</name>
<protein>
    <recommendedName>
        <fullName evidence="2">Acyltransferase 3 domain-containing protein</fullName>
    </recommendedName>
</protein>
<feature type="transmembrane region" description="Helical" evidence="1">
    <location>
        <begin position="215"/>
        <end position="236"/>
    </location>
</feature>
<feature type="transmembrane region" description="Helical" evidence="1">
    <location>
        <begin position="127"/>
        <end position="148"/>
    </location>
</feature>
<dbReference type="InterPro" id="IPR050879">
    <property type="entry name" value="Acyltransferase_3"/>
</dbReference>
<keyword evidence="1" id="KW-1133">Transmembrane helix</keyword>
<keyword evidence="1" id="KW-0812">Transmembrane</keyword>
<comment type="caution">
    <text evidence="3">The sequence shown here is derived from an EMBL/GenBank/DDBJ whole genome shotgun (WGS) entry which is preliminary data.</text>
</comment>
<feature type="domain" description="Acyltransferase 3" evidence="2">
    <location>
        <begin position="2"/>
        <end position="264"/>
    </location>
</feature>
<dbReference type="InterPro" id="IPR002656">
    <property type="entry name" value="Acyl_transf_3_dom"/>
</dbReference>